<keyword evidence="2" id="KW-1185">Reference proteome</keyword>
<protein>
    <submittedName>
        <fullName evidence="1">Uncharacterized protein</fullName>
    </submittedName>
</protein>
<evidence type="ECO:0000313" key="1">
    <source>
        <dbReference type="EMBL" id="TCO07212.1"/>
    </source>
</evidence>
<evidence type="ECO:0000313" key="2">
    <source>
        <dbReference type="Proteomes" id="UP000295221"/>
    </source>
</evidence>
<dbReference type="Proteomes" id="UP000295221">
    <property type="component" value="Unassembled WGS sequence"/>
</dbReference>
<dbReference type="EMBL" id="SLWK01000009">
    <property type="protein sequence ID" value="TCO07212.1"/>
    <property type="molecule type" value="Genomic_DNA"/>
</dbReference>
<accession>A0A4V6NMP6</accession>
<organism evidence="1 2">
    <name type="scientific">Natronoflexus pectinivorans</name>
    <dbReference type="NCBI Taxonomy" id="682526"/>
    <lineage>
        <taxon>Bacteria</taxon>
        <taxon>Pseudomonadati</taxon>
        <taxon>Bacteroidota</taxon>
        <taxon>Bacteroidia</taxon>
        <taxon>Marinilabiliales</taxon>
        <taxon>Marinilabiliaceae</taxon>
        <taxon>Natronoflexus</taxon>
    </lineage>
</organism>
<sequence>MLLSEFEKIILQSRDCKMTKKMKYLFIVLFHGREVPQLIIPQLIFARANLVNWRLSI</sequence>
<name>A0A4V6NMP6_9BACT</name>
<dbReference type="AlphaFoldDB" id="A0A4V6NMP6"/>
<reference evidence="1 2" key="1">
    <citation type="submission" date="2019-03" db="EMBL/GenBank/DDBJ databases">
        <title>Genomic Encyclopedia of Type Strains, Phase IV (KMG-IV): sequencing the most valuable type-strain genomes for metagenomic binning, comparative biology and taxonomic classification.</title>
        <authorList>
            <person name="Goeker M."/>
        </authorList>
    </citation>
    <scope>NUCLEOTIDE SEQUENCE [LARGE SCALE GENOMIC DNA]</scope>
    <source>
        <strain evidence="1 2">DSM 24179</strain>
    </source>
</reference>
<gene>
    <name evidence="1" type="ORF">EV194_10928</name>
</gene>
<proteinExistence type="predicted"/>
<comment type="caution">
    <text evidence="1">The sequence shown here is derived from an EMBL/GenBank/DDBJ whole genome shotgun (WGS) entry which is preliminary data.</text>
</comment>